<evidence type="ECO:0000313" key="8">
    <source>
        <dbReference type="EMBL" id="UUO14449.1"/>
    </source>
</evidence>
<evidence type="ECO:0000256" key="4">
    <source>
        <dbReference type="RuleBase" id="RU362132"/>
    </source>
</evidence>
<evidence type="ECO:0000256" key="3">
    <source>
        <dbReference type="ARBA" id="ARBA00023052"/>
    </source>
</evidence>
<dbReference type="InterPro" id="IPR029061">
    <property type="entry name" value="THDP-binding"/>
</dbReference>
<dbReference type="Pfam" id="PF02775">
    <property type="entry name" value="TPP_enzyme_C"/>
    <property type="match status" value="1"/>
</dbReference>
<dbReference type="InterPro" id="IPR011766">
    <property type="entry name" value="TPP_enzyme_TPP-bd"/>
</dbReference>
<dbReference type="Gene3D" id="3.40.50.1220">
    <property type="entry name" value="TPP-binding domain"/>
    <property type="match status" value="1"/>
</dbReference>
<dbReference type="InterPro" id="IPR000399">
    <property type="entry name" value="TPP-bd_CS"/>
</dbReference>
<dbReference type="CDD" id="cd00568">
    <property type="entry name" value="TPP_enzymes"/>
    <property type="match status" value="1"/>
</dbReference>
<accession>A0ABY5LTX4</accession>
<dbReference type="InterPro" id="IPR045229">
    <property type="entry name" value="TPP_enz"/>
</dbReference>
<evidence type="ECO:0000256" key="1">
    <source>
        <dbReference type="ARBA" id="ARBA00001964"/>
    </source>
</evidence>
<comment type="similarity">
    <text evidence="2 4">Belongs to the TPP enzyme family.</text>
</comment>
<sequence length="557" mass="61599">MATSGASLIIEYLGQRQINYVFLVPGKLIYPIVEKIAHSDHLEGIMATSELASGYMADGFARASGKVGVCLSIGGPGASNLLTSAINSRLEDSKVLFLTGDVTSTSQGIGAFQDSSSAGTRSVELFQQALNYSTAIAHSDYLLKELNQAFLNSPSHLLIPLDIQTHRYKTSPLEDAQWRQGDLNSREFLKEEIISDQFYEILNGNSKIMLLVGSQVIKNGQGAELLNFAETYHLPVTTTLSAKGAIPETHPLSLGVFGHGGNQRANQALTGNDIDTLLLVGLDFNQNESLEWDSRLYSGRRQVMRIDQLPQRFPSTVKIDLELIVDDCSHTLKKLSLQSQNQLQNLHQSIPQRLKWLKQLQAIPWHWRISPETSLFDQCLPLDKLIRALQTRLPSDTILCTDAGTTRGFAGHSWISSYPHSFFSSSKLAPMGWAICAGIGIQLARPESRVLVVTGDGSMMMHGMEIATAARYQLPILFVICNNRGYGNAYQRFKEDLKMNPFTLLPPINWIEFAKSLGVEAMQVKSISELDQALDRVLGCCHPFVMEVLTSLTYSIH</sequence>
<reference evidence="8" key="1">
    <citation type="submission" date="2022-06" db="EMBL/GenBank/DDBJ databases">
        <title>Nostosin G and Spiroidesin B from the Cyanobacterium Dolichospermum sp. NIES-1697.</title>
        <authorList>
            <person name="Phan C.-S."/>
            <person name="Mehjabin J.J."/>
            <person name="Anas A.R.J."/>
            <person name="Hayasaka M."/>
            <person name="Onoki R."/>
            <person name="Wang J."/>
            <person name="Umezawa T."/>
            <person name="Washio K."/>
            <person name="Morikawa M."/>
            <person name="Okino T."/>
        </authorList>
    </citation>
    <scope>NUCLEOTIDE SEQUENCE</scope>
    <source>
        <strain evidence="8">NIES-1697</strain>
    </source>
</reference>
<evidence type="ECO:0000259" key="5">
    <source>
        <dbReference type="Pfam" id="PF00205"/>
    </source>
</evidence>
<dbReference type="EMBL" id="CP099464">
    <property type="protein sequence ID" value="UUO14449.1"/>
    <property type="molecule type" value="Genomic_DNA"/>
</dbReference>
<dbReference type="Pfam" id="PF02776">
    <property type="entry name" value="TPP_enzyme_N"/>
    <property type="match status" value="1"/>
</dbReference>
<protein>
    <submittedName>
        <fullName evidence="8">Thiamine pyrophosphate-binding protein</fullName>
    </submittedName>
</protein>
<dbReference type="InterPro" id="IPR012001">
    <property type="entry name" value="Thiamin_PyroP_enz_TPP-bd_dom"/>
</dbReference>
<dbReference type="PANTHER" id="PTHR18968">
    <property type="entry name" value="THIAMINE PYROPHOSPHATE ENZYMES"/>
    <property type="match status" value="1"/>
</dbReference>
<dbReference type="SUPFAM" id="SSF52467">
    <property type="entry name" value="DHS-like NAD/FAD-binding domain"/>
    <property type="match status" value="1"/>
</dbReference>
<comment type="cofactor">
    <cofactor evidence="1">
        <name>thiamine diphosphate</name>
        <dbReference type="ChEBI" id="CHEBI:58937"/>
    </cofactor>
</comment>
<keyword evidence="3 4" id="KW-0786">Thiamine pyrophosphate</keyword>
<evidence type="ECO:0000313" key="9">
    <source>
        <dbReference type="Proteomes" id="UP001057561"/>
    </source>
</evidence>
<evidence type="ECO:0000256" key="2">
    <source>
        <dbReference type="ARBA" id="ARBA00007812"/>
    </source>
</evidence>
<dbReference type="RefSeq" id="WP_257120801.1">
    <property type="nucleotide sequence ID" value="NZ_CP099464.1"/>
</dbReference>
<feature type="domain" description="Thiamine pyrophosphate enzyme TPP-binding" evidence="6">
    <location>
        <begin position="402"/>
        <end position="548"/>
    </location>
</feature>
<dbReference type="Pfam" id="PF00205">
    <property type="entry name" value="TPP_enzyme_M"/>
    <property type="match status" value="1"/>
</dbReference>
<evidence type="ECO:0000259" key="7">
    <source>
        <dbReference type="Pfam" id="PF02776"/>
    </source>
</evidence>
<dbReference type="SUPFAM" id="SSF52518">
    <property type="entry name" value="Thiamin diphosphate-binding fold (THDP-binding)"/>
    <property type="match status" value="2"/>
</dbReference>
<keyword evidence="9" id="KW-1185">Reference proteome</keyword>
<feature type="domain" description="Thiamine pyrophosphate enzyme N-terminal TPP-binding" evidence="7">
    <location>
        <begin position="4"/>
        <end position="114"/>
    </location>
</feature>
<organism evidence="8 9">
    <name type="scientific">Dolichospermum heterosporum TAC447</name>
    <dbReference type="NCBI Taxonomy" id="747523"/>
    <lineage>
        <taxon>Bacteria</taxon>
        <taxon>Bacillati</taxon>
        <taxon>Cyanobacteriota</taxon>
        <taxon>Cyanophyceae</taxon>
        <taxon>Nostocales</taxon>
        <taxon>Aphanizomenonaceae</taxon>
        <taxon>Dolichospermum</taxon>
        <taxon>Dolichospermum heterosporum</taxon>
    </lineage>
</organism>
<dbReference type="CDD" id="cd07035">
    <property type="entry name" value="TPP_PYR_POX_like"/>
    <property type="match status" value="1"/>
</dbReference>
<dbReference type="Gene3D" id="3.40.50.970">
    <property type="match status" value="2"/>
</dbReference>
<dbReference type="Proteomes" id="UP001057561">
    <property type="component" value="Chromosome"/>
</dbReference>
<dbReference type="PANTHER" id="PTHR18968:SF13">
    <property type="entry name" value="ACETOLACTATE SYNTHASE CATALYTIC SUBUNIT, MITOCHONDRIAL"/>
    <property type="match status" value="1"/>
</dbReference>
<dbReference type="InterPro" id="IPR029035">
    <property type="entry name" value="DHS-like_NAD/FAD-binding_dom"/>
</dbReference>
<name>A0ABY5LTX4_9CYAN</name>
<evidence type="ECO:0000259" key="6">
    <source>
        <dbReference type="Pfam" id="PF02775"/>
    </source>
</evidence>
<gene>
    <name evidence="8" type="ORF">NG743_20795</name>
</gene>
<dbReference type="PROSITE" id="PS00187">
    <property type="entry name" value="TPP_ENZYMES"/>
    <property type="match status" value="1"/>
</dbReference>
<dbReference type="InterPro" id="IPR012000">
    <property type="entry name" value="Thiamin_PyroP_enz_cen_dom"/>
</dbReference>
<feature type="domain" description="Thiamine pyrophosphate enzyme central" evidence="5">
    <location>
        <begin position="198"/>
        <end position="335"/>
    </location>
</feature>
<proteinExistence type="inferred from homology"/>